<feature type="transmembrane region" description="Helical" evidence="1">
    <location>
        <begin position="26"/>
        <end position="48"/>
    </location>
</feature>
<organism evidence="2 3">
    <name type="scientific">Polycladomyces zharkentensis</name>
    <dbReference type="NCBI Taxonomy" id="2807616"/>
    <lineage>
        <taxon>Bacteria</taxon>
        <taxon>Bacillati</taxon>
        <taxon>Bacillota</taxon>
        <taxon>Bacilli</taxon>
        <taxon>Bacillales</taxon>
        <taxon>Thermoactinomycetaceae</taxon>
        <taxon>Polycladomyces</taxon>
    </lineage>
</organism>
<evidence type="ECO:0008006" key="4">
    <source>
        <dbReference type="Google" id="ProtNLM"/>
    </source>
</evidence>
<evidence type="ECO:0000256" key="1">
    <source>
        <dbReference type="SAM" id="Phobius"/>
    </source>
</evidence>
<name>A0ABS2WI60_9BACL</name>
<evidence type="ECO:0000313" key="3">
    <source>
        <dbReference type="Proteomes" id="UP001177120"/>
    </source>
</evidence>
<comment type="caution">
    <text evidence="2">The sequence shown here is derived from an EMBL/GenBank/DDBJ whole genome shotgun (WGS) entry which is preliminary data.</text>
</comment>
<feature type="non-terminal residue" evidence="2">
    <location>
        <position position="1"/>
    </location>
</feature>
<protein>
    <recommendedName>
        <fullName evidence="4">ABC transporter permease</fullName>
    </recommendedName>
</protein>
<reference evidence="2" key="1">
    <citation type="journal article" date="2024" name="Int. J. Syst. Evol. Microbiol.">
        <title>Polycladomyces zharkentensis sp. nov., a novel thermophilic cellulose- and starch-degrading member of the Bacillota from a geothermal aquifer in Kazakhstan.</title>
        <authorList>
            <person name="Mashzhan A."/>
            <person name="Kistaubayeva A."/>
            <person name="Javier-Lopez R."/>
            <person name="Bissenova U."/>
            <person name="Bissenbay A."/>
            <person name="Birkeland N.K."/>
        </authorList>
    </citation>
    <scope>NUCLEOTIDE SEQUENCE</scope>
    <source>
        <strain evidence="2">ZKZ2T</strain>
    </source>
</reference>
<keyword evidence="1" id="KW-0472">Membrane</keyword>
<keyword evidence="1" id="KW-1133">Transmembrane helix</keyword>
<keyword evidence="3" id="KW-1185">Reference proteome</keyword>
<accession>A0ABS2WI60</accession>
<sequence>ALDGGYVGYKIYRGIVNTTFLTLREAMIQIGITAVIVIGLSLSAFFMVREELRQEILAELQSP</sequence>
<gene>
    <name evidence="2" type="ORF">JQC72_06565</name>
</gene>
<evidence type="ECO:0000313" key="2">
    <source>
        <dbReference type="EMBL" id="MBN2909184.1"/>
    </source>
</evidence>
<proteinExistence type="predicted"/>
<keyword evidence="1" id="KW-0812">Transmembrane</keyword>
<dbReference type="EMBL" id="JAFHAP010000007">
    <property type="protein sequence ID" value="MBN2909184.1"/>
    <property type="molecule type" value="Genomic_DNA"/>
</dbReference>
<dbReference type="Proteomes" id="UP001177120">
    <property type="component" value="Unassembled WGS sequence"/>
</dbReference>
<dbReference type="RefSeq" id="WP_205493984.1">
    <property type="nucleotide sequence ID" value="NZ_JAFHAP010000007.1"/>
</dbReference>